<dbReference type="SUPFAM" id="SSF53448">
    <property type="entry name" value="Nucleotide-diphospho-sugar transferases"/>
    <property type="match status" value="1"/>
</dbReference>
<organism evidence="2 3">
    <name type="scientific">Geomesophilobacter sediminis</name>
    <dbReference type="NCBI Taxonomy" id="2798584"/>
    <lineage>
        <taxon>Bacteria</taxon>
        <taxon>Pseudomonadati</taxon>
        <taxon>Thermodesulfobacteriota</taxon>
        <taxon>Desulfuromonadia</taxon>
        <taxon>Geobacterales</taxon>
        <taxon>Geobacteraceae</taxon>
        <taxon>Geomesophilobacter</taxon>
    </lineage>
</organism>
<evidence type="ECO:0000313" key="2">
    <source>
        <dbReference type="EMBL" id="MBJ6723684.1"/>
    </source>
</evidence>
<accession>A0A8J7JDJ7</accession>
<dbReference type="PANTHER" id="PTHR43685:SF11">
    <property type="entry name" value="GLYCOSYLTRANSFERASE TAGX-RELATED"/>
    <property type="match status" value="1"/>
</dbReference>
<feature type="domain" description="Glycosyltransferase 2-like" evidence="1">
    <location>
        <begin position="9"/>
        <end position="165"/>
    </location>
</feature>
<dbReference type="InterPro" id="IPR001173">
    <property type="entry name" value="Glyco_trans_2-like"/>
</dbReference>
<evidence type="ECO:0000259" key="1">
    <source>
        <dbReference type="Pfam" id="PF00535"/>
    </source>
</evidence>
<dbReference type="EMBL" id="JAEMHM010000002">
    <property type="protein sequence ID" value="MBJ6723684.1"/>
    <property type="molecule type" value="Genomic_DNA"/>
</dbReference>
<dbReference type="InterPro" id="IPR050834">
    <property type="entry name" value="Glycosyltransf_2"/>
</dbReference>
<keyword evidence="3" id="KW-1185">Reference proteome</keyword>
<sequence length="311" mass="34584">MAEAFPLVSVVIPCYNSARFIAQAVESVLGQKYPNLELIVVDDGSTDDTERVLEAYRGRLTYLRQPNAGPAAARNRGIAQARGEYVAFLDADDLWLPEKTAQQVARIHGEQAIGLVYGRFANFSNESGELLSVLPEVTPSGALFDQILQKSFIALPSVLVRREVLAEVGGFDEELLTAEDTNLWLKIARRHRIEAVPEIVFHRRLHGDNLSDRVDIRVGTLENLDRIVGLFPETAPDRYPPMQVAYRVRGEAMATDLFCGGQYAQCHRVCGELLGKGVSSPRIYRYYLATFLSASLLAGMKGILKRLKGYR</sequence>
<dbReference type="AlphaFoldDB" id="A0A8J7JDJ7"/>
<gene>
    <name evidence="2" type="ORF">JFN93_03075</name>
</gene>
<protein>
    <submittedName>
        <fullName evidence="2">Glycosyltransferase</fullName>
    </submittedName>
</protein>
<dbReference type="InterPro" id="IPR029044">
    <property type="entry name" value="Nucleotide-diphossugar_trans"/>
</dbReference>
<proteinExistence type="predicted"/>
<evidence type="ECO:0000313" key="3">
    <source>
        <dbReference type="Proteomes" id="UP000636888"/>
    </source>
</evidence>
<comment type="caution">
    <text evidence="2">The sequence shown here is derived from an EMBL/GenBank/DDBJ whole genome shotgun (WGS) entry which is preliminary data.</text>
</comment>
<dbReference type="Gene3D" id="3.90.550.10">
    <property type="entry name" value="Spore Coat Polysaccharide Biosynthesis Protein SpsA, Chain A"/>
    <property type="match status" value="1"/>
</dbReference>
<name>A0A8J7JDJ7_9BACT</name>
<dbReference type="PANTHER" id="PTHR43685">
    <property type="entry name" value="GLYCOSYLTRANSFERASE"/>
    <property type="match status" value="1"/>
</dbReference>
<dbReference type="Proteomes" id="UP000636888">
    <property type="component" value="Unassembled WGS sequence"/>
</dbReference>
<reference evidence="2" key="1">
    <citation type="submission" date="2020-12" db="EMBL/GenBank/DDBJ databases">
        <title>Geomonas sp. Red875, isolated from river sediment.</title>
        <authorList>
            <person name="Xu Z."/>
            <person name="Zhang Z."/>
            <person name="Masuda Y."/>
            <person name="Itoh H."/>
            <person name="Senoo K."/>
        </authorList>
    </citation>
    <scope>NUCLEOTIDE SEQUENCE</scope>
    <source>
        <strain evidence="2">Red875</strain>
    </source>
</reference>
<dbReference type="Pfam" id="PF00535">
    <property type="entry name" value="Glycos_transf_2"/>
    <property type="match status" value="1"/>
</dbReference>
<dbReference type="RefSeq" id="WP_199382521.1">
    <property type="nucleotide sequence ID" value="NZ_JAEMHM010000002.1"/>
</dbReference>